<dbReference type="InterPro" id="IPR029045">
    <property type="entry name" value="ClpP/crotonase-like_dom_sf"/>
</dbReference>
<accession>A0A7J7MMM7</accession>
<dbReference type="SUPFAM" id="SSF52096">
    <property type="entry name" value="ClpP/crotonase"/>
    <property type="match status" value="1"/>
</dbReference>
<dbReference type="OrthoDB" id="43580at2759"/>
<organism evidence="1 2">
    <name type="scientific">Kingdonia uniflora</name>
    <dbReference type="NCBI Taxonomy" id="39325"/>
    <lineage>
        <taxon>Eukaryota</taxon>
        <taxon>Viridiplantae</taxon>
        <taxon>Streptophyta</taxon>
        <taxon>Embryophyta</taxon>
        <taxon>Tracheophyta</taxon>
        <taxon>Spermatophyta</taxon>
        <taxon>Magnoliopsida</taxon>
        <taxon>Ranunculales</taxon>
        <taxon>Circaeasteraceae</taxon>
        <taxon>Kingdonia</taxon>
    </lineage>
</organism>
<protein>
    <submittedName>
        <fullName evidence="1">Uncharacterized protein</fullName>
    </submittedName>
</protein>
<feature type="non-terminal residue" evidence="1">
    <location>
        <position position="1"/>
    </location>
</feature>
<proteinExistence type="predicted"/>
<dbReference type="Proteomes" id="UP000541444">
    <property type="component" value="Unassembled WGS sequence"/>
</dbReference>
<dbReference type="PANTHER" id="PTHR32060:SF31">
    <property type="entry name" value="CARBOXYL-TERMINAL-PROCESSING PEPTIDASE 1, CHLOROPLASTIC"/>
    <property type="match status" value="1"/>
</dbReference>
<name>A0A7J7MMM7_9MAGN</name>
<comment type="caution">
    <text evidence="1">The sequence shown here is derived from an EMBL/GenBank/DDBJ whole genome shotgun (WGS) entry which is preliminary data.</text>
</comment>
<evidence type="ECO:0000313" key="1">
    <source>
        <dbReference type="EMBL" id="KAF6156136.1"/>
    </source>
</evidence>
<sequence length="198" mass="22503">NQQSLPHPQIFKIKKMTSLSCNCSLFTVAATTKRRETNLKIPNTLFNFSTSSNWPQKLLIRAITGTLSFTLLFSSPSLSHATTTTPLSPLLESCREEELLQELEEPEVEVKVSNEGIVEEAWGIVNDTFLDSSDRHRWSPENWMQRKDDIVGSSIQTRSKAHDIIRRMLASLGDPFTRFLSPAEVIYFVILIEHVNIL</sequence>
<reference evidence="1 2" key="1">
    <citation type="journal article" date="2020" name="IScience">
        <title>Genome Sequencing of the Endangered Kingdonia uniflora (Circaeasteraceae, Ranunculales) Reveals Potential Mechanisms of Evolutionary Specialization.</title>
        <authorList>
            <person name="Sun Y."/>
            <person name="Deng T."/>
            <person name="Zhang A."/>
            <person name="Moore M.J."/>
            <person name="Landis J.B."/>
            <person name="Lin N."/>
            <person name="Zhang H."/>
            <person name="Zhang X."/>
            <person name="Huang J."/>
            <person name="Zhang X."/>
            <person name="Sun H."/>
            <person name="Wang H."/>
        </authorList>
    </citation>
    <scope>NUCLEOTIDE SEQUENCE [LARGE SCALE GENOMIC DNA]</scope>
    <source>
        <strain evidence="1">TB1705</strain>
        <tissue evidence="1">Leaf</tissue>
    </source>
</reference>
<gene>
    <name evidence="1" type="ORF">GIB67_024106</name>
</gene>
<dbReference type="PANTHER" id="PTHR32060">
    <property type="entry name" value="TAIL-SPECIFIC PROTEASE"/>
    <property type="match status" value="1"/>
</dbReference>
<dbReference type="EMBL" id="JACGCM010001377">
    <property type="protein sequence ID" value="KAF6156136.1"/>
    <property type="molecule type" value="Genomic_DNA"/>
</dbReference>
<dbReference type="Gene3D" id="3.30.750.44">
    <property type="match status" value="1"/>
</dbReference>
<keyword evidence="2" id="KW-1185">Reference proteome</keyword>
<evidence type="ECO:0000313" key="2">
    <source>
        <dbReference type="Proteomes" id="UP000541444"/>
    </source>
</evidence>
<dbReference type="GO" id="GO:0004175">
    <property type="term" value="F:endopeptidase activity"/>
    <property type="evidence" value="ECO:0007669"/>
    <property type="project" value="TreeGrafter"/>
</dbReference>
<dbReference type="AlphaFoldDB" id="A0A7J7MMM7"/>